<accession>A0A7W8II41</accession>
<gene>
    <name evidence="2" type="ORF">HDF09_001400</name>
</gene>
<comment type="caution">
    <text evidence="2">The sequence shown here is derived from an EMBL/GenBank/DDBJ whole genome shotgun (WGS) entry which is preliminary data.</text>
</comment>
<keyword evidence="1" id="KW-1133">Transmembrane helix</keyword>
<protein>
    <submittedName>
        <fullName evidence="2">Uncharacterized protein</fullName>
    </submittedName>
</protein>
<keyword evidence="1" id="KW-0472">Membrane</keyword>
<proteinExistence type="predicted"/>
<dbReference type="EMBL" id="JACHDY010000002">
    <property type="protein sequence ID" value="MBB5316731.1"/>
    <property type="molecule type" value="Genomic_DNA"/>
</dbReference>
<evidence type="ECO:0000313" key="2">
    <source>
        <dbReference type="EMBL" id="MBB5316731.1"/>
    </source>
</evidence>
<sequence>MNYIESKEIAPTFQSNIRAEDGQLDRGRWSGLREGVLVPLGSLFAVFLFMLGVMLLTH</sequence>
<name>A0A7W8II41_9BACT</name>
<evidence type="ECO:0000313" key="3">
    <source>
        <dbReference type="Proteomes" id="UP000568106"/>
    </source>
</evidence>
<keyword evidence="3" id="KW-1185">Reference proteome</keyword>
<organism evidence="2 3">
    <name type="scientific">Tunturiibacter empetritectus</name>
    <dbReference type="NCBI Taxonomy" id="3069691"/>
    <lineage>
        <taxon>Bacteria</taxon>
        <taxon>Pseudomonadati</taxon>
        <taxon>Acidobacteriota</taxon>
        <taxon>Terriglobia</taxon>
        <taxon>Terriglobales</taxon>
        <taxon>Acidobacteriaceae</taxon>
        <taxon>Tunturiibacter</taxon>
    </lineage>
</organism>
<reference evidence="2" key="1">
    <citation type="submission" date="2020-08" db="EMBL/GenBank/DDBJ databases">
        <title>Genomic Encyclopedia of Type Strains, Phase IV (KMG-V): Genome sequencing to study the core and pangenomes of soil and plant-associated prokaryotes.</title>
        <authorList>
            <person name="Whitman W."/>
        </authorList>
    </citation>
    <scope>NUCLEOTIDE SEQUENCE [LARGE SCALE GENOMIC DNA]</scope>
    <source>
        <strain evidence="2">M8UP27</strain>
    </source>
</reference>
<evidence type="ECO:0000256" key="1">
    <source>
        <dbReference type="SAM" id="Phobius"/>
    </source>
</evidence>
<dbReference type="Proteomes" id="UP000568106">
    <property type="component" value="Unassembled WGS sequence"/>
</dbReference>
<dbReference type="AlphaFoldDB" id="A0A7W8II41"/>
<feature type="transmembrane region" description="Helical" evidence="1">
    <location>
        <begin position="36"/>
        <end position="56"/>
    </location>
</feature>
<keyword evidence="1" id="KW-0812">Transmembrane</keyword>